<name>A0A2U1BAP9_9FIRM</name>
<evidence type="ECO:0000313" key="2">
    <source>
        <dbReference type="Proteomes" id="UP000245778"/>
    </source>
</evidence>
<dbReference type="EMBL" id="QEKK01000024">
    <property type="protein sequence ID" value="PVY45711.1"/>
    <property type="molecule type" value="Genomic_DNA"/>
</dbReference>
<accession>A0A2U1BAP9</accession>
<reference evidence="1 2" key="1">
    <citation type="submission" date="2018-04" db="EMBL/GenBank/DDBJ databases">
        <title>Genomic Encyclopedia of Type Strains, Phase IV (KMG-IV): sequencing the most valuable type-strain genomes for metagenomic binning, comparative biology and taxonomic classification.</title>
        <authorList>
            <person name="Goeker M."/>
        </authorList>
    </citation>
    <scope>NUCLEOTIDE SEQUENCE [LARGE SCALE GENOMIC DNA]</scope>
    <source>
        <strain evidence="1 2">DSM 26588</strain>
    </source>
</reference>
<protein>
    <submittedName>
        <fullName evidence="1">Uncharacterized protein</fullName>
    </submittedName>
</protein>
<dbReference type="Proteomes" id="UP000245778">
    <property type="component" value="Unassembled WGS sequence"/>
</dbReference>
<sequence length="48" mass="5407">MADRSADMNAVFNALSEKNQEIIMLVAESVKIAQEVTERAIKAREEKQ</sequence>
<dbReference type="RefSeq" id="WP_165366549.1">
    <property type="nucleotide sequence ID" value="NZ_CAMREZ010000025.1"/>
</dbReference>
<comment type="caution">
    <text evidence="1">The sequence shown here is derived from an EMBL/GenBank/DDBJ whole genome shotgun (WGS) entry which is preliminary data.</text>
</comment>
<proteinExistence type="predicted"/>
<organism evidence="1 2">
    <name type="scientific">Intestinimonas butyriciproducens</name>
    <dbReference type="NCBI Taxonomy" id="1297617"/>
    <lineage>
        <taxon>Bacteria</taxon>
        <taxon>Bacillati</taxon>
        <taxon>Bacillota</taxon>
        <taxon>Clostridia</taxon>
        <taxon>Eubacteriales</taxon>
        <taxon>Intestinimonas</taxon>
    </lineage>
</organism>
<gene>
    <name evidence="1" type="ORF">C7373_1244</name>
</gene>
<evidence type="ECO:0000313" key="1">
    <source>
        <dbReference type="EMBL" id="PVY45711.1"/>
    </source>
</evidence>
<dbReference type="GeneID" id="93230758"/>
<dbReference type="AlphaFoldDB" id="A0A2U1BAP9"/>